<keyword evidence="12" id="KW-0442">Lipid degradation</keyword>
<comment type="cofactor">
    <cofactor evidence="1">
        <name>Zn(2+)</name>
        <dbReference type="ChEBI" id="CHEBI:29105"/>
    </cofactor>
</comment>
<evidence type="ECO:0000256" key="13">
    <source>
        <dbReference type="ARBA" id="ARBA00023098"/>
    </source>
</evidence>
<keyword evidence="5" id="KW-1003">Cell membrane</keyword>
<dbReference type="Gene3D" id="3.40.720.10">
    <property type="entry name" value="Alkaline Phosphatase, subunit A"/>
    <property type="match status" value="1"/>
</dbReference>
<dbReference type="InterPro" id="IPR017850">
    <property type="entry name" value="Alkaline_phosphatase_core_sf"/>
</dbReference>
<keyword evidence="14" id="KW-0472">Membrane</keyword>
<comment type="catalytic activity">
    <reaction evidence="21">
        <text>1-dodecanoyl-sn-glycero-3-phosphocholine + H2O = 1-dodecanoyl-sn-glycerol + phosphocholine + H(+)</text>
        <dbReference type="Rhea" id="RHEA:41127"/>
        <dbReference type="ChEBI" id="CHEBI:15377"/>
        <dbReference type="ChEBI" id="CHEBI:15378"/>
        <dbReference type="ChEBI" id="CHEBI:74966"/>
        <dbReference type="ChEBI" id="CHEBI:75529"/>
        <dbReference type="ChEBI" id="CHEBI:295975"/>
    </reaction>
    <physiologicalReaction direction="left-to-right" evidence="21">
        <dbReference type="Rhea" id="RHEA:41128"/>
    </physiologicalReaction>
</comment>
<evidence type="ECO:0000256" key="26">
    <source>
        <dbReference type="ARBA" id="ARBA00047779"/>
    </source>
</evidence>
<dbReference type="GO" id="GO:0016042">
    <property type="term" value="P:lipid catabolic process"/>
    <property type="evidence" value="ECO:0007669"/>
    <property type="project" value="UniProtKB-KW"/>
</dbReference>
<evidence type="ECO:0000256" key="16">
    <source>
        <dbReference type="ARBA" id="ARBA00023180"/>
    </source>
</evidence>
<keyword evidence="11" id="KW-0862">Zinc</keyword>
<keyword evidence="8" id="KW-0479">Metal-binding</keyword>
<comment type="function">
    <text evidence="20">Choline-specific glycerophosphodiesterase that hydrolyzes glycerophosphocholine (GPC) and lysophosphatidylcholine (LPC) and contributes to supplying choline to the cells. Has a preference for LPC with short (12:0 and 14:0) or polyunsaturated (18:2 and 20:4) fatty acids. In vitro, hydrolyzes only choline-containing lysophospholipids, such as sphingosylphosphorylcholine (SPC), platelet-activating factor (PAF) and lysoPAF, but not other lysophospholipids.</text>
</comment>
<evidence type="ECO:0000256" key="1">
    <source>
        <dbReference type="ARBA" id="ARBA00001947"/>
    </source>
</evidence>
<evidence type="ECO:0000256" key="21">
    <source>
        <dbReference type="ARBA" id="ARBA00047290"/>
    </source>
</evidence>
<evidence type="ECO:0000256" key="27">
    <source>
        <dbReference type="ARBA" id="ARBA00048209"/>
    </source>
</evidence>
<dbReference type="InterPro" id="IPR002591">
    <property type="entry name" value="Phosphodiest/P_Trfase"/>
</dbReference>
<comment type="similarity">
    <text evidence="3">Belongs to the nucleotide pyrophosphatase/phosphodiesterase family.</text>
</comment>
<name>A0A6M2D4Z2_RHIMP</name>
<reference evidence="33" key="1">
    <citation type="submission" date="2019-09" db="EMBL/GenBank/DDBJ databases">
        <title>Organ-specific transcriptomic study of the physiology of the cattle tick, Rhipicephalus microplus.</title>
        <authorList>
            <person name="Tirloni L."/>
            <person name="Braz G."/>
            <person name="Gandara A.C.P."/>
            <person name="Sabadin G.A."/>
            <person name="da Silva R.M."/>
            <person name="Guizzo M.G."/>
            <person name="Machado J.A."/>
            <person name="Costa E.P."/>
            <person name="Gomes H.F."/>
            <person name="Moraes J."/>
            <person name="Mota M.B.S."/>
            <person name="Mesquita R.D."/>
            <person name="Alvarenga P.H."/>
            <person name="Alves F."/>
            <person name="Seixas A."/>
            <person name="da Fonseca R.N."/>
            <person name="Fogaca A."/>
            <person name="Logullo C."/>
            <person name="Tanaka A."/>
            <person name="Daffre S."/>
            <person name="Termignoni C."/>
            <person name="Vaz I.S.Jr."/>
            <person name="Oliveira P.L."/>
            <person name="Ribeiro J.M."/>
        </authorList>
    </citation>
    <scope>NUCLEOTIDE SEQUENCE</scope>
    <source>
        <strain evidence="33">Porto Alegre</strain>
    </source>
</reference>
<evidence type="ECO:0000256" key="17">
    <source>
        <dbReference type="ARBA" id="ARBA00023288"/>
    </source>
</evidence>
<evidence type="ECO:0000256" key="2">
    <source>
        <dbReference type="ARBA" id="ARBA00004609"/>
    </source>
</evidence>
<sequence>MASLWAGRPEILGFLALSLCFVISRHRGMAISRGEQSPYKGIHGDLHENVFRKKLVVFLADGLRWDYVDRAHYPGFRSLQQRGFRAGRLLPVFPSVSYPNWYSLATGLYTEDHGILGNYMYDLKTDSYFAMSSPGSFHPRWWSRAEPLWTRALRRNRTVAMYWWDGCQVSINGTRPQRCIPYGGYSTQIDHLMNEKIEEVVGAFKKNALDLAMLYYEGPDAEGHRNGPESEGTYDAVKKVDRYLWNLQLSLQREDLLEEVNIIVVSDHGMTRTSPESTRHIDMDALVNERDVHIMLDKGPFAMLHPKPGRDHEVLKNLLIKKPKGLSVYTKETLPDHWHFKNNELVAPIVLVAQEGHYIMPFKNPKKTLPGNNGPPPGVHGYDPIMPDMWGIFYAQGPAIQGGNGGPSLVRMVDVYNLMCYMLGMDPAPNSGSWNLLKGFVNPRYDPNMYNRLY</sequence>
<comment type="catalytic activity">
    <reaction evidence="31">
        <text>1-(5Z,8Z,11Z,14Z-eicosatetraenoyl)-sn-glycero-3-phosphocholine + H2O = 1-(5Z,8Z,11Z,14Z-eicosatetraenoyl)-sn-glycerol + phosphocholine + H(+)</text>
        <dbReference type="Rhea" id="RHEA:41003"/>
        <dbReference type="ChEBI" id="CHEBI:15377"/>
        <dbReference type="ChEBI" id="CHEBI:15378"/>
        <dbReference type="ChEBI" id="CHEBI:34071"/>
        <dbReference type="ChEBI" id="CHEBI:74344"/>
        <dbReference type="ChEBI" id="CHEBI:295975"/>
    </reaction>
    <physiologicalReaction direction="left-to-right" evidence="31">
        <dbReference type="Rhea" id="RHEA:41004"/>
    </physiologicalReaction>
</comment>
<evidence type="ECO:0000256" key="12">
    <source>
        <dbReference type="ARBA" id="ARBA00022963"/>
    </source>
</evidence>
<keyword evidence="9 32" id="KW-0732">Signal</keyword>
<evidence type="ECO:0000256" key="8">
    <source>
        <dbReference type="ARBA" id="ARBA00022723"/>
    </source>
</evidence>
<organism evidence="33">
    <name type="scientific">Rhipicephalus microplus</name>
    <name type="common">Cattle tick</name>
    <name type="synonym">Boophilus microplus</name>
    <dbReference type="NCBI Taxonomy" id="6941"/>
    <lineage>
        <taxon>Eukaryota</taxon>
        <taxon>Metazoa</taxon>
        <taxon>Ecdysozoa</taxon>
        <taxon>Arthropoda</taxon>
        <taxon>Chelicerata</taxon>
        <taxon>Arachnida</taxon>
        <taxon>Acari</taxon>
        <taxon>Parasitiformes</taxon>
        <taxon>Ixodida</taxon>
        <taxon>Ixodoidea</taxon>
        <taxon>Ixodidae</taxon>
        <taxon>Rhipicephalinae</taxon>
        <taxon>Rhipicephalus</taxon>
        <taxon>Boophilus</taxon>
    </lineage>
</organism>
<evidence type="ECO:0000256" key="4">
    <source>
        <dbReference type="ARBA" id="ARBA00012318"/>
    </source>
</evidence>
<evidence type="ECO:0000256" key="10">
    <source>
        <dbReference type="ARBA" id="ARBA00022801"/>
    </source>
</evidence>
<dbReference type="GO" id="GO:0098552">
    <property type="term" value="C:side of membrane"/>
    <property type="evidence" value="ECO:0007669"/>
    <property type="project" value="UniProtKB-KW"/>
</dbReference>
<comment type="catalytic activity">
    <reaction evidence="26">
        <text>1-tetradecanoyl-sn-glycero-3-phosphocholine + H2O = 1-tetradecanoyl-sn-glycerol + phosphocholine + H(+)</text>
        <dbReference type="Rhea" id="RHEA:40999"/>
        <dbReference type="ChEBI" id="CHEBI:15377"/>
        <dbReference type="ChEBI" id="CHEBI:15378"/>
        <dbReference type="ChEBI" id="CHEBI:64489"/>
        <dbReference type="ChEBI" id="CHEBI:75536"/>
        <dbReference type="ChEBI" id="CHEBI:295975"/>
    </reaction>
    <physiologicalReaction direction="left-to-right" evidence="26">
        <dbReference type="Rhea" id="RHEA:41000"/>
    </physiologicalReaction>
</comment>
<proteinExistence type="inferred from homology"/>
<dbReference type="PANTHER" id="PTHR10151:SF66">
    <property type="entry name" value="GLYCEROPHOSPHOCHOLINE CHOLINEPHOSPHODIESTERASE ENPP6"/>
    <property type="match status" value="1"/>
</dbReference>
<feature type="chain" id="PRO_5026804624" description="glycerophosphocholine cholinephosphodiesterase" evidence="32">
    <location>
        <begin position="31"/>
        <end position="454"/>
    </location>
</feature>
<comment type="catalytic activity">
    <reaction evidence="25">
        <text>a 1-acyl-sn-glycero-3-phosphocholine + H2O = a 1-acyl-sn-glycerol + phosphocholine + H(+)</text>
        <dbReference type="Rhea" id="RHEA:44720"/>
        <dbReference type="ChEBI" id="CHEBI:15377"/>
        <dbReference type="ChEBI" id="CHEBI:15378"/>
        <dbReference type="ChEBI" id="CHEBI:58168"/>
        <dbReference type="ChEBI" id="CHEBI:64683"/>
        <dbReference type="ChEBI" id="CHEBI:295975"/>
    </reaction>
    <physiologicalReaction direction="left-to-right" evidence="25">
        <dbReference type="Rhea" id="RHEA:44721"/>
    </physiologicalReaction>
</comment>
<comment type="catalytic activity">
    <reaction evidence="24">
        <text>a 1-O-alkyl-sn-glycero-3-phosphocholine + H2O = a 1-O-alkyl-sn-glycerol + phosphocholine + H(+)</text>
        <dbReference type="Rhea" id="RHEA:36083"/>
        <dbReference type="ChEBI" id="CHEBI:15377"/>
        <dbReference type="ChEBI" id="CHEBI:15378"/>
        <dbReference type="ChEBI" id="CHEBI:15850"/>
        <dbReference type="ChEBI" id="CHEBI:30909"/>
        <dbReference type="ChEBI" id="CHEBI:295975"/>
    </reaction>
    <physiologicalReaction direction="left-to-right" evidence="24">
        <dbReference type="Rhea" id="RHEA:36084"/>
    </physiologicalReaction>
</comment>
<comment type="catalytic activity">
    <reaction evidence="27">
        <text>1-hexadecanoyl-sn-glycero-3-phosphocholine + H2O = 1-hexadecanoyl-sn-glycerol + phosphocholine + H(+)</text>
        <dbReference type="Rhea" id="RHEA:41119"/>
        <dbReference type="ChEBI" id="CHEBI:15377"/>
        <dbReference type="ChEBI" id="CHEBI:15378"/>
        <dbReference type="ChEBI" id="CHEBI:72998"/>
        <dbReference type="ChEBI" id="CHEBI:75542"/>
        <dbReference type="ChEBI" id="CHEBI:295975"/>
    </reaction>
    <physiologicalReaction direction="left-to-right" evidence="27">
        <dbReference type="Rhea" id="RHEA:41120"/>
    </physiologicalReaction>
</comment>
<dbReference type="GO" id="GO:0005886">
    <property type="term" value="C:plasma membrane"/>
    <property type="evidence" value="ECO:0007669"/>
    <property type="project" value="UniProtKB-SubCell"/>
</dbReference>
<comment type="catalytic activity">
    <reaction evidence="23">
        <text>glycero-2-phosphocholine + H2O = phosphocholine + glycerol + H(+)</text>
        <dbReference type="Rhea" id="RHEA:61684"/>
        <dbReference type="ChEBI" id="CHEBI:15377"/>
        <dbReference type="ChEBI" id="CHEBI:15378"/>
        <dbReference type="ChEBI" id="CHEBI:17754"/>
        <dbReference type="ChEBI" id="CHEBI:144950"/>
        <dbReference type="ChEBI" id="CHEBI:295975"/>
    </reaction>
    <physiologicalReaction direction="left-to-right" evidence="23">
        <dbReference type="Rhea" id="RHEA:61685"/>
    </physiologicalReaction>
</comment>
<dbReference type="GO" id="GO:0046872">
    <property type="term" value="F:metal ion binding"/>
    <property type="evidence" value="ECO:0007669"/>
    <property type="project" value="UniProtKB-KW"/>
</dbReference>
<comment type="subcellular location">
    <subcellularLocation>
        <location evidence="2">Cell membrane</location>
        <topology evidence="2">Lipid-anchor</topology>
        <topology evidence="2">GPI-anchor</topology>
    </subcellularLocation>
</comment>
<dbReference type="EC" id="3.1.4.38" evidence="4"/>
<keyword evidence="13" id="KW-0443">Lipid metabolism</keyword>
<keyword evidence="15" id="KW-1015">Disulfide bond</keyword>
<feature type="signal peptide" evidence="32">
    <location>
        <begin position="1"/>
        <end position="30"/>
    </location>
</feature>
<evidence type="ECO:0000256" key="32">
    <source>
        <dbReference type="SAM" id="SignalP"/>
    </source>
</evidence>
<comment type="catalytic activity">
    <reaction evidence="29">
        <text>sn-glycerol 3-phosphocholine + H2O = phosphocholine + glycerol + H(+)</text>
        <dbReference type="Rhea" id="RHEA:19545"/>
        <dbReference type="ChEBI" id="CHEBI:15377"/>
        <dbReference type="ChEBI" id="CHEBI:15378"/>
        <dbReference type="ChEBI" id="CHEBI:16870"/>
        <dbReference type="ChEBI" id="CHEBI:17754"/>
        <dbReference type="ChEBI" id="CHEBI:295975"/>
        <dbReference type="EC" id="3.1.4.38"/>
    </reaction>
    <physiologicalReaction direction="left-to-right" evidence="29">
        <dbReference type="Rhea" id="RHEA:19546"/>
    </physiologicalReaction>
</comment>
<evidence type="ECO:0000256" key="5">
    <source>
        <dbReference type="ARBA" id="ARBA00022475"/>
    </source>
</evidence>
<evidence type="ECO:0000256" key="6">
    <source>
        <dbReference type="ARBA" id="ARBA00022553"/>
    </source>
</evidence>
<dbReference type="AlphaFoldDB" id="A0A6M2D4Z2"/>
<keyword evidence="7" id="KW-0336">GPI-anchor</keyword>
<evidence type="ECO:0000256" key="20">
    <source>
        <dbReference type="ARBA" id="ARBA00046203"/>
    </source>
</evidence>
<comment type="catalytic activity">
    <reaction evidence="30">
        <text>1-(9Z,12Z)-octadecadienoyl-sn-glycero-3-phosphocholine + H2O = 1-(9Z,12Z-octadecadienoyl)-sn-glycerol + phosphocholine + H(+)</text>
        <dbReference type="Rhea" id="RHEA:41115"/>
        <dbReference type="ChEBI" id="CHEBI:15377"/>
        <dbReference type="ChEBI" id="CHEBI:15378"/>
        <dbReference type="ChEBI" id="CHEBI:28733"/>
        <dbReference type="ChEBI" id="CHEBI:75561"/>
        <dbReference type="ChEBI" id="CHEBI:295975"/>
    </reaction>
    <physiologicalReaction direction="left-to-right" evidence="30">
        <dbReference type="Rhea" id="RHEA:41116"/>
    </physiologicalReaction>
</comment>
<evidence type="ECO:0000256" key="19">
    <source>
        <dbReference type="ARBA" id="ARBA00032556"/>
    </source>
</evidence>
<accession>A0A6M2D4Z2</accession>
<dbReference type="PANTHER" id="PTHR10151">
    <property type="entry name" value="ECTONUCLEOTIDE PYROPHOSPHATASE/PHOSPHODIESTERASE"/>
    <property type="match status" value="1"/>
</dbReference>
<evidence type="ECO:0000256" key="23">
    <source>
        <dbReference type="ARBA" id="ARBA00047482"/>
    </source>
</evidence>
<dbReference type="Pfam" id="PF01663">
    <property type="entry name" value="Phosphodiest"/>
    <property type="match status" value="1"/>
</dbReference>
<evidence type="ECO:0000256" key="31">
    <source>
        <dbReference type="ARBA" id="ARBA00049320"/>
    </source>
</evidence>
<dbReference type="EMBL" id="GHWJ01007651">
    <property type="protein sequence ID" value="NOV40388.1"/>
    <property type="molecule type" value="Transcribed_RNA"/>
</dbReference>
<evidence type="ECO:0000313" key="33">
    <source>
        <dbReference type="EMBL" id="NOV40388.1"/>
    </source>
</evidence>
<dbReference type="Gene3D" id="3.30.1360.180">
    <property type="match status" value="1"/>
</dbReference>
<protein>
    <recommendedName>
        <fullName evidence="4">glycerophosphocholine cholinephosphodiesterase</fullName>
        <ecNumber evidence="4">3.1.4.38</ecNumber>
    </recommendedName>
    <alternativeName>
        <fullName evidence="19">Choline-specific glycerophosphodiester phosphodiesterase</fullName>
    </alternativeName>
    <alternativeName>
        <fullName evidence="18">Ectonucleotide pyrophosphatase/phosphodiesterase family member 6</fullName>
    </alternativeName>
</protein>
<dbReference type="CDD" id="cd16018">
    <property type="entry name" value="Enpp"/>
    <property type="match status" value="1"/>
</dbReference>
<evidence type="ECO:0000256" key="11">
    <source>
        <dbReference type="ARBA" id="ARBA00022833"/>
    </source>
</evidence>
<keyword evidence="10" id="KW-0378">Hydrolase</keyword>
<dbReference type="OrthoDB" id="6496993at2759"/>
<comment type="catalytic activity">
    <reaction evidence="28">
        <text>sphing-4-enine-phosphocholine + H2O = sphing-4-enine + phosphocholine + H(+)</text>
        <dbReference type="Rhea" id="RHEA:41095"/>
        <dbReference type="ChEBI" id="CHEBI:15377"/>
        <dbReference type="ChEBI" id="CHEBI:15378"/>
        <dbReference type="ChEBI" id="CHEBI:57756"/>
        <dbReference type="ChEBI" id="CHEBI:58906"/>
        <dbReference type="ChEBI" id="CHEBI:295975"/>
    </reaction>
    <physiologicalReaction direction="left-to-right" evidence="28">
        <dbReference type="Rhea" id="RHEA:41096"/>
    </physiologicalReaction>
</comment>
<comment type="catalytic activity">
    <reaction evidence="22">
        <text>1-(9Z-octadecenoyl)-sn-glycero-3-phosphocholine + H2O = 1-(9Z-octadecenoyl)-sn-glycerol + phosphocholine + H(+)</text>
        <dbReference type="Rhea" id="RHEA:41091"/>
        <dbReference type="ChEBI" id="CHEBI:15377"/>
        <dbReference type="ChEBI" id="CHEBI:15378"/>
        <dbReference type="ChEBI" id="CHEBI:28610"/>
        <dbReference type="ChEBI" id="CHEBI:75757"/>
        <dbReference type="ChEBI" id="CHEBI:295975"/>
    </reaction>
    <physiologicalReaction direction="left-to-right" evidence="22">
        <dbReference type="Rhea" id="RHEA:41092"/>
    </physiologicalReaction>
</comment>
<evidence type="ECO:0000256" key="3">
    <source>
        <dbReference type="ARBA" id="ARBA00010594"/>
    </source>
</evidence>
<keyword evidence="16" id="KW-0325">Glycoprotein</keyword>
<evidence type="ECO:0000256" key="7">
    <source>
        <dbReference type="ARBA" id="ARBA00022622"/>
    </source>
</evidence>
<evidence type="ECO:0000256" key="15">
    <source>
        <dbReference type="ARBA" id="ARBA00023157"/>
    </source>
</evidence>
<dbReference type="VEuPathDB" id="VectorBase:LOC119173411"/>
<evidence type="ECO:0000256" key="14">
    <source>
        <dbReference type="ARBA" id="ARBA00023136"/>
    </source>
</evidence>
<keyword evidence="17" id="KW-0449">Lipoprotein</keyword>
<evidence type="ECO:0000256" key="22">
    <source>
        <dbReference type="ARBA" id="ARBA00047322"/>
    </source>
</evidence>
<evidence type="ECO:0000256" key="29">
    <source>
        <dbReference type="ARBA" id="ARBA00048703"/>
    </source>
</evidence>
<evidence type="ECO:0000256" key="24">
    <source>
        <dbReference type="ARBA" id="ARBA00047494"/>
    </source>
</evidence>
<evidence type="ECO:0000256" key="28">
    <source>
        <dbReference type="ARBA" id="ARBA00048234"/>
    </source>
</evidence>
<dbReference type="GO" id="GO:0047390">
    <property type="term" value="F:glycerophosphocholine cholinephosphodiesterase activity"/>
    <property type="evidence" value="ECO:0007669"/>
    <property type="project" value="UniProtKB-EC"/>
</dbReference>
<keyword evidence="6" id="KW-0597">Phosphoprotein</keyword>
<evidence type="ECO:0000256" key="25">
    <source>
        <dbReference type="ARBA" id="ARBA00047600"/>
    </source>
</evidence>
<evidence type="ECO:0000256" key="9">
    <source>
        <dbReference type="ARBA" id="ARBA00022729"/>
    </source>
</evidence>
<evidence type="ECO:0000256" key="30">
    <source>
        <dbReference type="ARBA" id="ARBA00049092"/>
    </source>
</evidence>
<dbReference type="SUPFAM" id="SSF53649">
    <property type="entry name" value="Alkaline phosphatase-like"/>
    <property type="match status" value="1"/>
</dbReference>
<evidence type="ECO:0000256" key="18">
    <source>
        <dbReference type="ARBA" id="ARBA00031167"/>
    </source>
</evidence>